<dbReference type="EMBL" id="CAJVQB010156630">
    <property type="protein sequence ID" value="CAG8856150.1"/>
    <property type="molecule type" value="Genomic_DNA"/>
</dbReference>
<reference evidence="1 2" key="1">
    <citation type="submission" date="2021-06" db="EMBL/GenBank/DDBJ databases">
        <authorList>
            <person name="Kallberg Y."/>
            <person name="Tangrot J."/>
            <person name="Rosling A."/>
        </authorList>
    </citation>
    <scope>NUCLEOTIDE SEQUENCE [LARGE SCALE GENOMIC DNA]</scope>
    <source>
        <strain evidence="1 2">120-4 pot B 10/14</strain>
    </source>
</reference>
<evidence type="ECO:0000313" key="1">
    <source>
        <dbReference type="EMBL" id="CAG8856150.1"/>
    </source>
</evidence>
<sequence length="73" mass="8627">WSDKEQPQRKKLKPDFLGNSVKQLLKETVHFGFFKFISSFATDVFHLFEHRLDNVGNTLVESFLHVKQEYLDA</sequence>
<feature type="non-terminal residue" evidence="1">
    <location>
        <position position="1"/>
    </location>
</feature>
<accession>A0ABN7XN35</accession>
<name>A0ABN7XN35_GIGMA</name>
<protein>
    <submittedName>
        <fullName evidence="1">10362_t:CDS:1</fullName>
    </submittedName>
</protein>
<comment type="caution">
    <text evidence="1">The sequence shown here is derived from an EMBL/GenBank/DDBJ whole genome shotgun (WGS) entry which is preliminary data.</text>
</comment>
<evidence type="ECO:0000313" key="2">
    <source>
        <dbReference type="Proteomes" id="UP000789901"/>
    </source>
</evidence>
<dbReference type="Proteomes" id="UP000789901">
    <property type="component" value="Unassembled WGS sequence"/>
</dbReference>
<gene>
    <name evidence="1" type="ORF">GMARGA_LOCUS44971</name>
</gene>
<keyword evidence="2" id="KW-1185">Reference proteome</keyword>
<organism evidence="1 2">
    <name type="scientific">Gigaspora margarita</name>
    <dbReference type="NCBI Taxonomy" id="4874"/>
    <lineage>
        <taxon>Eukaryota</taxon>
        <taxon>Fungi</taxon>
        <taxon>Fungi incertae sedis</taxon>
        <taxon>Mucoromycota</taxon>
        <taxon>Glomeromycotina</taxon>
        <taxon>Glomeromycetes</taxon>
        <taxon>Diversisporales</taxon>
        <taxon>Gigasporaceae</taxon>
        <taxon>Gigaspora</taxon>
    </lineage>
</organism>
<proteinExistence type="predicted"/>
<feature type="non-terminal residue" evidence="1">
    <location>
        <position position="73"/>
    </location>
</feature>